<feature type="domain" description="SpaA-like prealbumin fold" evidence="12">
    <location>
        <begin position="1059"/>
        <end position="1148"/>
    </location>
</feature>
<sequence>MKRRLSIVLLFLLLFQTMVPAQAITNDDQRTVFTDVIVEDQDGNVINLDEPIESESKANVQINWSVSGLDVKKQYSETLSLPSELHVAEKQTGTLTDEAEGTEVGTYEVSADQTVTVTYNEAIEALPDATGAFQFDATVSKDDTTTKQENTTETSQSADTQDTSSSDSTHNKTDESTSQNEQQQTTKESTTEMTTQALSVESTEITENIVTDVTLEKILGDGITEELPAGEEIVVEKPYDDFKVQLGYDFALPNGHSYGDGSTYTIEVPSQFTIPTVAKPQELATADGTVFGSYTTDGNKIEITFNEQIENNSDIEGYILLESAFDEHYDGPAQGGEITFPIQGEDTISYPVKFMPGGSAIDKQGVPDKSYNTKTITWTVDFNKNLQTIENAELTDEMVEGDHQFIDGSLKVYKLDINANGEITGSTEITDHGFGNSFPLDLGTIESAYRVVYDTEINDSTGETYSNRATLSGDNVDSSSAEASVSVERGQPLEKSAIDYDDVSQTITWEVKYNYDEKEISQSNAKLTDVLGENQELVADSFTVERVTIDPDTGEVTDTSQVDAANYDVTSTTEGFNFQFNEDISQAYTIEYQTTATDRVMDSNTVVNEISDEFSHTVTGEQNISHGIFYKSHDGNPDYDAKETSWTMELNRDKYTMENVTVTDTLPQGFTAENIKVTHGGNEWEKGTDYNVTINGQEMVIDFNQSIDQKVDITFTTSIDFDAVDSTVDQYTNDATIEWTTAGGATKTKSDSATFDPDDYTKNNGFKHGSYNPVTKEITWQIGVNYNEETLNDVVVEDLIKKNQNFSIDDVKVYHMTLTGGTNGYEKGDAVSSASINEITGGNDESGFEVDLGDITSPYLIEFTTDLNGEIVHESYDNTANVTSSNDDTDVLPATVEPDHGGEFTTKNATQNPDNPRVVNWDVEINFSQSKVSNLSLSDTPSINQQLLKDTIKLYETNVTKDGVSKNPDRLLTEGEDYTLTITENADGQQTFTIDFAKEVIEEAYVLAYDTYILYEGDGNLENTASFNAEETQELDTGDSVSNAIDLSAISGGITGEVGSLEVTKVDDDDPTKTLAGAVFELYDAEGDVLLDTATTNENGVVTFNNLLYGDYVLKEADAPDGYVVGIDDQQTVTVDGDPLEVEITNEKIKRHVELTKVDGTSGDPLEGVTFELRDGANDTIVDTYTTDANGEIRVEDLSAGDYYFTETSAKEHYQPNDKDHPFTIEEKQTTIDTVTVENELIPGNATVQKVDADTGAGLQGATFEIQDSEGNEVRTITTDEDGMANTQDLRPGEYTLVETKAPTGYNISEKAANGIDFTIERSQQEALEIGTVSNEVKTTAVELTKTDDINGDVLEGATFTLTYQDGNYSSEVLEGTTDSSGKVTFTNLKPGTYSIVETEAPDGYLLNSEPITVEVTLDDVHHERTVSASQNNRPSTDITVQKEWVDTAETEARPDEITVQLFKNDQSTPMKTQVIEPDENGQWHHTFEQLEKYDEEGNLIQYSVEELDVAGYQSSVEGTDTGFKITNVREGTTSVDVTKTWNDNQNSADKRPEQIEVELYRSDQKDTPMDTVTITPNEGGDWTHTFADLDAFNDQGVAYEYTVQEKTPEGYRLQNKTGTMQDGFRFINVLQTSIDVKKKWLDNGDTEDRPQEVTVELYRNDEPVAETTMTASDGWKHTFEDLDVYDENGNAYTYTVKEKDAFDHYEVKSITGDRQDGFVITNLRVGETALEGAKTWIDEHADDRPNEITVNLLQNGVVADTQTVTAASDWKYSFTNLPKYTDEGIPYEYSVKEQGVPGYQSEVDGTNIINTRAEQRDITITKGWKDETAEDRPSSVTITLLKNGENFKETELTAEDGWTYTFSDLDGYDREGKAITYTIEEEPVEGYETTIDGFDITNTRVGKTEVEGTKTWLDNDSESRPDVITVQLLQNGEIIESREVTAESDWQYHFTDLEKYDENGVAYEYTVKEEPMEGYEASYDGYDITNVRTGTTSVEVSKTWKDGTEADRPSSITVQLYQNGEFLKDAEVTAESDWTYVFDELPKYDEQGVKYNYTITEESIEGYQSTVNGYDITNLRVGKTDVVGTKTWLDNESDQRPASIQVHLFQNGERMDTKEVTAETNWIYRFTDLEKFDENGVAYEYHVEEEPVEGYETSYDGDDITNRRVGTTTIEGTKTWKNDTEQDRPSSIVVVLYQNGEQYTTKKVTAANDWHYRFEDLPKYDENGVAYEYTIDEQEVGGYRSTVDGFDITNTWTPQVANEEDSNESSGSTDESDGPLPNTATNTFNIILIAICALAVGFVMLLIYSRKNRT</sequence>
<feature type="transmembrane region" description="Helical" evidence="8">
    <location>
        <begin position="2285"/>
        <end position="2305"/>
    </location>
</feature>
<feature type="region of interest" description="Disordered" evidence="7">
    <location>
        <begin position="141"/>
        <end position="203"/>
    </location>
</feature>
<dbReference type="Gene3D" id="2.60.40.1140">
    <property type="entry name" value="Collagen-binding surface protein Cna, B-type domain"/>
    <property type="match status" value="9"/>
</dbReference>
<dbReference type="InterPro" id="IPR013783">
    <property type="entry name" value="Ig-like_fold"/>
</dbReference>
<keyword evidence="6" id="KW-0572">Peptidoglycan-anchor</keyword>
<keyword evidence="8" id="KW-1133">Transmembrane helix</keyword>
<comment type="caution">
    <text evidence="14">The sequence shown here is derived from an EMBL/GenBank/DDBJ whole genome shotgun (WGS) entry which is preliminary data.</text>
</comment>
<feature type="signal peptide" evidence="9">
    <location>
        <begin position="1"/>
        <end position="23"/>
    </location>
</feature>
<proteinExistence type="inferred from homology"/>
<evidence type="ECO:0000256" key="4">
    <source>
        <dbReference type="ARBA" id="ARBA00022525"/>
    </source>
</evidence>
<dbReference type="PANTHER" id="PTHR36108:SF13">
    <property type="entry name" value="COLOSSIN-B-RELATED"/>
    <property type="match status" value="1"/>
</dbReference>
<gene>
    <name evidence="14" type="ORF">J416_13124</name>
</gene>
<feature type="chain" id="PRO_5004122983" description="Collagen adhesin" evidence="9">
    <location>
        <begin position="24"/>
        <end position="2311"/>
    </location>
</feature>
<dbReference type="Pfam" id="PF05738">
    <property type="entry name" value="Cna_B"/>
    <property type="match status" value="9"/>
</dbReference>
<dbReference type="Proteomes" id="UP000012283">
    <property type="component" value="Unassembled WGS sequence"/>
</dbReference>
<dbReference type="InterPro" id="IPR041171">
    <property type="entry name" value="SDR_Ig"/>
</dbReference>
<name>N4WNB1_9BACI</name>
<keyword evidence="8" id="KW-0812">Transmembrane</keyword>
<dbReference type="Gene3D" id="2.60.40.10">
    <property type="entry name" value="Immunoglobulins"/>
    <property type="match status" value="4"/>
</dbReference>
<evidence type="ECO:0000313" key="14">
    <source>
        <dbReference type="EMBL" id="ENH95980.1"/>
    </source>
</evidence>
<keyword evidence="4" id="KW-0964">Secreted</keyword>
<feature type="domain" description="Collagen binding" evidence="10">
    <location>
        <begin position="905"/>
        <end position="1034"/>
    </location>
</feature>
<feature type="domain" description="Collagen binding" evidence="10">
    <location>
        <begin position="500"/>
        <end position="602"/>
    </location>
</feature>
<dbReference type="Pfam" id="PF17802">
    <property type="entry name" value="SpaA"/>
    <property type="match status" value="4"/>
</dbReference>
<feature type="domain" description="CNA-B" evidence="11">
    <location>
        <begin position="2084"/>
        <end position="2163"/>
    </location>
</feature>
<feature type="domain" description="CNA-B" evidence="11">
    <location>
        <begin position="1732"/>
        <end position="1812"/>
    </location>
</feature>
<dbReference type="EMBL" id="APML01000066">
    <property type="protein sequence ID" value="ENH95980.1"/>
    <property type="molecule type" value="Genomic_DNA"/>
</dbReference>
<evidence type="ECO:0000259" key="10">
    <source>
        <dbReference type="Pfam" id="PF05737"/>
    </source>
</evidence>
<accession>N4WNB1</accession>
<evidence type="ECO:0000256" key="5">
    <source>
        <dbReference type="ARBA" id="ARBA00022729"/>
    </source>
</evidence>
<evidence type="ECO:0000259" key="11">
    <source>
        <dbReference type="Pfam" id="PF05738"/>
    </source>
</evidence>
<feature type="region of interest" description="Disordered" evidence="7">
    <location>
        <begin position="2254"/>
        <end position="2277"/>
    </location>
</feature>
<dbReference type="InterPro" id="IPR008966">
    <property type="entry name" value="Adhesion_dom_sf"/>
</dbReference>
<organism evidence="14 15">
    <name type="scientific">Gracilibacillus halophilus YIM-C55.5</name>
    <dbReference type="NCBI Taxonomy" id="1308866"/>
    <lineage>
        <taxon>Bacteria</taxon>
        <taxon>Bacillati</taxon>
        <taxon>Bacillota</taxon>
        <taxon>Bacilli</taxon>
        <taxon>Bacillales</taxon>
        <taxon>Bacillaceae</taxon>
        <taxon>Gracilibacillus</taxon>
    </lineage>
</organism>
<dbReference type="InterPro" id="IPR041033">
    <property type="entry name" value="SpaA_PFL_dom_1"/>
</dbReference>
<keyword evidence="5 9" id="KW-0732">Signal</keyword>
<feature type="domain" description="CNA-B" evidence="11">
    <location>
        <begin position="1439"/>
        <end position="1528"/>
    </location>
</feature>
<feature type="domain" description="Collagen binding" evidence="10">
    <location>
        <begin position="360"/>
        <end position="481"/>
    </location>
</feature>
<dbReference type="STRING" id="1308866.J416_13124"/>
<dbReference type="OrthoDB" id="2056845at2"/>
<comment type="subcellular location">
    <subcellularLocation>
        <location evidence="1">Secreted</location>
        <location evidence="1">Cell wall</location>
        <topology evidence="1">Peptidoglycan-anchor</topology>
    </subcellularLocation>
</comment>
<keyword evidence="3" id="KW-0134">Cell wall</keyword>
<evidence type="ECO:0000259" key="12">
    <source>
        <dbReference type="Pfam" id="PF17802"/>
    </source>
</evidence>
<feature type="domain" description="Collagen binding" evidence="10">
    <location>
        <begin position="763"/>
        <end position="889"/>
    </location>
</feature>
<reference evidence="14 15" key="1">
    <citation type="submission" date="2013-03" db="EMBL/GenBank/DDBJ databases">
        <title>Draft genome sequence of Gracibacillus halophilus YIM-C55.5, a moderately halophilic and thermophilic organism from the Xiaochaidamu salt lake.</title>
        <authorList>
            <person name="Sugumar T."/>
            <person name="Polireddy D.R."/>
            <person name="Antony A."/>
            <person name="Madhava Y.R."/>
            <person name="Sivakumar N."/>
        </authorList>
    </citation>
    <scope>NUCLEOTIDE SEQUENCE [LARGE SCALE GENOMIC DNA]</scope>
    <source>
        <strain evidence="14 15">YIM-C55.5</strain>
    </source>
</reference>
<dbReference type="PATRIC" id="fig|1308866.3.peg.2652"/>
<dbReference type="PANTHER" id="PTHR36108">
    <property type="entry name" value="COLOSSIN-B-RELATED"/>
    <property type="match status" value="1"/>
</dbReference>
<dbReference type="SUPFAM" id="SSF49478">
    <property type="entry name" value="Cna protein B-type domain"/>
    <property type="match status" value="13"/>
</dbReference>
<dbReference type="GO" id="GO:0005518">
    <property type="term" value="F:collagen binding"/>
    <property type="evidence" value="ECO:0007669"/>
    <property type="project" value="InterPro"/>
</dbReference>
<evidence type="ECO:0000256" key="7">
    <source>
        <dbReference type="SAM" id="MobiDB-lite"/>
    </source>
</evidence>
<evidence type="ECO:0000313" key="15">
    <source>
        <dbReference type="Proteomes" id="UP000012283"/>
    </source>
</evidence>
<feature type="compositionally biased region" description="Low complexity" evidence="7">
    <location>
        <begin position="147"/>
        <end position="168"/>
    </location>
</feature>
<protein>
    <recommendedName>
        <fullName evidence="16">Collagen adhesin</fullName>
    </recommendedName>
</protein>
<comment type="similarity">
    <text evidence="2">Belongs to the serine-aspartate repeat-containing protein (SDr) family.</text>
</comment>
<feature type="domain" description="SpaA-like prealbumin fold" evidence="12">
    <location>
        <begin position="1152"/>
        <end position="1234"/>
    </location>
</feature>
<evidence type="ECO:0000256" key="2">
    <source>
        <dbReference type="ARBA" id="ARBA00007257"/>
    </source>
</evidence>
<dbReference type="eggNOG" id="COG4932">
    <property type="taxonomic scope" value="Bacteria"/>
</dbReference>
<dbReference type="Gene3D" id="2.60.40.1280">
    <property type="match status" value="2"/>
</dbReference>
<dbReference type="RefSeq" id="WP_003473045.1">
    <property type="nucleotide sequence ID" value="NZ_APML01000066.1"/>
</dbReference>
<evidence type="ECO:0000256" key="6">
    <source>
        <dbReference type="ARBA" id="ARBA00023088"/>
    </source>
</evidence>
<dbReference type="InterPro" id="IPR011252">
    <property type="entry name" value="Fibrogen-bd_dom1"/>
</dbReference>
<dbReference type="CDD" id="cd00222">
    <property type="entry name" value="CollagenBindB"/>
    <property type="match status" value="9"/>
</dbReference>
<dbReference type="Gene3D" id="2.60.40.740">
    <property type="match status" value="5"/>
</dbReference>
<keyword evidence="8" id="KW-0472">Membrane</keyword>
<feature type="domain" description="CNA-B" evidence="11">
    <location>
        <begin position="1995"/>
        <end position="2075"/>
    </location>
</feature>
<dbReference type="SUPFAM" id="SSF49401">
    <property type="entry name" value="Bacterial adhesins"/>
    <property type="match status" value="7"/>
</dbReference>
<evidence type="ECO:0000256" key="3">
    <source>
        <dbReference type="ARBA" id="ARBA00022512"/>
    </source>
</evidence>
<evidence type="ECO:0008006" key="16">
    <source>
        <dbReference type="Google" id="ProtNLM"/>
    </source>
</evidence>
<evidence type="ECO:0000256" key="1">
    <source>
        <dbReference type="ARBA" id="ARBA00004168"/>
    </source>
</evidence>
<dbReference type="GO" id="GO:0007155">
    <property type="term" value="P:cell adhesion"/>
    <property type="evidence" value="ECO:0007669"/>
    <property type="project" value="InterPro"/>
</dbReference>
<feature type="domain" description="CNA-B" evidence="11">
    <location>
        <begin position="1536"/>
        <end position="1629"/>
    </location>
</feature>
<feature type="domain" description="CNA-B" evidence="11">
    <location>
        <begin position="1819"/>
        <end position="1900"/>
    </location>
</feature>
<dbReference type="InterPro" id="IPR008456">
    <property type="entry name" value="Collagen-bd_dom"/>
</dbReference>
<feature type="domain" description="SDR-like Ig" evidence="13">
    <location>
        <begin position="56"/>
        <end position="148"/>
    </location>
</feature>
<evidence type="ECO:0000256" key="9">
    <source>
        <dbReference type="SAM" id="SignalP"/>
    </source>
</evidence>
<feature type="domain" description="SDR-like Ig" evidence="13">
    <location>
        <begin position="240"/>
        <end position="327"/>
    </location>
</feature>
<dbReference type="InterPro" id="IPR008454">
    <property type="entry name" value="Collagen-bd_Cna-like_B-typ_dom"/>
</dbReference>
<keyword evidence="15" id="KW-1185">Reference proteome</keyword>
<dbReference type="Pfam" id="PF17961">
    <property type="entry name" value="Big_8"/>
    <property type="match status" value="2"/>
</dbReference>
<feature type="domain" description="CNA-B" evidence="11">
    <location>
        <begin position="1907"/>
        <end position="1987"/>
    </location>
</feature>
<feature type="domain" description="SpaA-like prealbumin fold" evidence="12">
    <location>
        <begin position="1245"/>
        <end position="1327"/>
    </location>
</feature>
<evidence type="ECO:0000256" key="8">
    <source>
        <dbReference type="SAM" id="Phobius"/>
    </source>
</evidence>
<feature type="domain" description="SpaA-like prealbumin fold" evidence="12">
    <location>
        <begin position="1342"/>
        <end position="1420"/>
    </location>
</feature>
<dbReference type="Pfam" id="PF05737">
    <property type="entry name" value="Collagen_bind"/>
    <property type="match status" value="4"/>
</dbReference>
<feature type="domain" description="CNA-B" evidence="11">
    <location>
        <begin position="2171"/>
        <end position="2252"/>
    </location>
</feature>
<feature type="domain" description="CNA-B" evidence="11">
    <location>
        <begin position="1635"/>
        <end position="1723"/>
    </location>
</feature>
<feature type="compositionally biased region" description="Low complexity" evidence="7">
    <location>
        <begin position="176"/>
        <end position="196"/>
    </location>
</feature>
<evidence type="ECO:0000259" key="13">
    <source>
        <dbReference type="Pfam" id="PF17961"/>
    </source>
</evidence>